<dbReference type="GO" id="GO:0003677">
    <property type="term" value="F:DNA binding"/>
    <property type="evidence" value="ECO:0007669"/>
    <property type="project" value="UniProtKB-KW"/>
</dbReference>
<dbReference type="STRING" id="573413.Spirs_3270"/>
<dbReference type="HOGENOM" id="CLU_083287_29_1_12"/>
<reference evidence="5 6" key="1">
    <citation type="journal article" date="2010" name="Stand. Genomic Sci.">
        <title>Complete genome sequence of Spirochaeta smaragdinae type strain (SEBR 4228).</title>
        <authorList>
            <person name="Mavromatis K."/>
            <person name="Yasawong M."/>
            <person name="Chertkov O."/>
            <person name="Lapidus A."/>
            <person name="Lucas S."/>
            <person name="Nolan M."/>
            <person name="Del Rio T.G."/>
            <person name="Tice H."/>
            <person name="Cheng J.F."/>
            <person name="Pitluck S."/>
            <person name="Liolios K."/>
            <person name="Ivanova N."/>
            <person name="Tapia R."/>
            <person name="Han C."/>
            <person name="Bruce D."/>
            <person name="Goodwin L."/>
            <person name="Pati A."/>
            <person name="Chen A."/>
            <person name="Palaniappan K."/>
            <person name="Land M."/>
            <person name="Hauser L."/>
            <person name="Chang Y.J."/>
            <person name="Jeffries C.D."/>
            <person name="Detter J.C."/>
            <person name="Rohde M."/>
            <person name="Brambilla E."/>
            <person name="Spring S."/>
            <person name="Goker M."/>
            <person name="Sikorski J."/>
            <person name="Woyke T."/>
            <person name="Bristow J."/>
            <person name="Eisen J.A."/>
            <person name="Markowitz V."/>
            <person name="Hugenholtz P."/>
            <person name="Klenk H.P."/>
            <person name="Kyrpides N.C."/>
        </authorList>
    </citation>
    <scope>NUCLEOTIDE SEQUENCE [LARGE SCALE GENOMIC DNA]</scope>
    <source>
        <strain evidence="6">DSM 11293 / JCM 15392 / SEBR 4228</strain>
    </source>
</reference>
<dbReference type="Proteomes" id="UP000002318">
    <property type="component" value="Chromosome"/>
</dbReference>
<dbReference type="PROSITE" id="PS50995">
    <property type="entry name" value="HTH_MARR_2"/>
    <property type="match status" value="1"/>
</dbReference>
<dbReference type="OrthoDB" id="369838at2"/>
<evidence type="ECO:0000313" key="5">
    <source>
        <dbReference type="EMBL" id="ADK82368.1"/>
    </source>
</evidence>
<sequence>MDEIRMGLELRTLNNLVRRYFEFSSNKKEIEAITGNNGWIIGYLARNTDAGRDVYQKDIEEHFNITRSTVSNVLSLMEQKGLIQRLAVKHDARLKKIVLTKKAKKIQDLMREDIDRMERILTQGFTDDELKMLYMLLQRMKENISNK</sequence>
<dbReference type="InterPro" id="IPR036390">
    <property type="entry name" value="WH_DNA-bd_sf"/>
</dbReference>
<keyword evidence="1" id="KW-0805">Transcription regulation</keyword>
<dbReference type="InterPro" id="IPR000835">
    <property type="entry name" value="HTH_MarR-typ"/>
</dbReference>
<dbReference type="SUPFAM" id="SSF46785">
    <property type="entry name" value="Winged helix' DNA-binding domain"/>
    <property type="match status" value="1"/>
</dbReference>
<dbReference type="Pfam" id="PF12802">
    <property type="entry name" value="MarR_2"/>
    <property type="match status" value="1"/>
</dbReference>
<keyword evidence="3" id="KW-0804">Transcription</keyword>
<gene>
    <name evidence="5" type="ordered locus">Spirs_3270</name>
</gene>
<dbReference type="PANTHER" id="PTHR42756:SF1">
    <property type="entry name" value="TRANSCRIPTIONAL REPRESSOR OF EMRAB OPERON"/>
    <property type="match status" value="1"/>
</dbReference>
<dbReference type="GO" id="GO:0003700">
    <property type="term" value="F:DNA-binding transcription factor activity"/>
    <property type="evidence" value="ECO:0007669"/>
    <property type="project" value="InterPro"/>
</dbReference>
<dbReference type="PANTHER" id="PTHR42756">
    <property type="entry name" value="TRANSCRIPTIONAL REGULATOR, MARR"/>
    <property type="match status" value="1"/>
</dbReference>
<proteinExistence type="predicted"/>
<dbReference type="AlphaFoldDB" id="E1RAK0"/>
<dbReference type="RefSeq" id="WP_013255827.1">
    <property type="nucleotide sequence ID" value="NC_014364.1"/>
</dbReference>
<keyword evidence="6" id="KW-1185">Reference proteome</keyword>
<name>E1RAK0_SEDSS</name>
<dbReference type="InterPro" id="IPR036388">
    <property type="entry name" value="WH-like_DNA-bd_sf"/>
</dbReference>
<organism evidence="5 6">
    <name type="scientific">Sediminispirochaeta smaragdinae (strain DSM 11293 / JCM 15392 / SEBR 4228)</name>
    <name type="common">Spirochaeta smaragdinae</name>
    <dbReference type="NCBI Taxonomy" id="573413"/>
    <lineage>
        <taxon>Bacteria</taxon>
        <taxon>Pseudomonadati</taxon>
        <taxon>Spirochaetota</taxon>
        <taxon>Spirochaetia</taxon>
        <taxon>Spirochaetales</taxon>
        <taxon>Spirochaetaceae</taxon>
        <taxon>Sediminispirochaeta</taxon>
    </lineage>
</organism>
<dbReference type="PRINTS" id="PR00598">
    <property type="entry name" value="HTHMARR"/>
</dbReference>
<dbReference type="eggNOG" id="COG1846">
    <property type="taxonomic scope" value="Bacteria"/>
</dbReference>
<accession>E1RAK0</accession>
<dbReference type="KEGG" id="ssm:Spirs_3270"/>
<dbReference type="Gene3D" id="1.10.10.10">
    <property type="entry name" value="Winged helix-like DNA-binding domain superfamily/Winged helix DNA-binding domain"/>
    <property type="match status" value="1"/>
</dbReference>
<dbReference type="SMART" id="SM00347">
    <property type="entry name" value="HTH_MARR"/>
    <property type="match status" value="1"/>
</dbReference>
<protein>
    <submittedName>
        <fullName evidence="5">Transcriptional regulator, MarR family</fullName>
    </submittedName>
</protein>
<evidence type="ECO:0000256" key="1">
    <source>
        <dbReference type="ARBA" id="ARBA00023015"/>
    </source>
</evidence>
<evidence type="ECO:0000259" key="4">
    <source>
        <dbReference type="PROSITE" id="PS50995"/>
    </source>
</evidence>
<dbReference type="EMBL" id="CP002116">
    <property type="protein sequence ID" value="ADK82368.1"/>
    <property type="molecule type" value="Genomic_DNA"/>
</dbReference>
<feature type="domain" description="HTH marR-type" evidence="4">
    <location>
        <begin position="1"/>
        <end position="142"/>
    </location>
</feature>
<evidence type="ECO:0000256" key="2">
    <source>
        <dbReference type="ARBA" id="ARBA00023125"/>
    </source>
</evidence>
<evidence type="ECO:0000256" key="3">
    <source>
        <dbReference type="ARBA" id="ARBA00023163"/>
    </source>
</evidence>
<evidence type="ECO:0000313" key="6">
    <source>
        <dbReference type="Proteomes" id="UP000002318"/>
    </source>
</evidence>
<keyword evidence="2" id="KW-0238">DNA-binding</keyword>